<accession>A0A010S3F7</accession>
<keyword evidence="5" id="KW-0378">Hydrolase</keyword>
<dbReference type="eggNOG" id="COG2197">
    <property type="taxonomic scope" value="Bacteria"/>
</dbReference>
<dbReference type="PANTHER" id="PTHR44688:SF16">
    <property type="entry name" value="DNA-BINDING TRANSCRIPTIONAL ACTIVATOR DEVR_DOSR"/>
    <property type="match status" value="1"/>
</dbReference>
<dbReference type="GO" id="GO:0006355">
    <property type="term" value="P:regulation of DNA-templated transcription"/>
    <property type="evidence" value="ECO:0007669"/>
    <property type="project" value="InterPro"/>
</dbReference>
<keyword evidence="3" id="KW-0804">Transcription</keyword>
<gene>
    <name evidence="5" type="ORF">HK44_026845</name>
</gene>
<dbReference type="GO" id="GO:0003677">
    <property type="term" value="F:DNA binding"/>
    <property type="evidence" value="ECO:0007669"/>
    <property type="project" value="UniProtKB-KW"/>
</dbReference>
<dbReference type="OrthoDB" id="9774661at2"/>
<sequence length="238" mass="26787">MDTWKETLLRKLICESNIKVAYKIALDFFNNIGYEYCAFSMLSHTPTHCFNKVNLNNYSTGWNSHYEQNNYCAIDPTVAHCNHSMLPILWDSETFTDVPDLRRALAHQGMLYGWALPVHDLNNHSSGMLSVARSHCRITAYELYENLGYATCISQKLHVLAMQNLPSENPGSLSVIHLSPRETEVLKWSADGKTAADIGRILSLSPRTVNFHIGRAIQKLGVTNKISAVVQAAKCKFI</sequence>
<dbReference type="InterPro" id="IPR036388">
    <property type="entry name" value="WH-like_DNA-bd_sf"/>
</dbReference>
<dbReference type="RefSeq" id="WP_024264806.1">
    <property type="nucleotide sequence ID" value="NZ_AFOY02000008.1"/>
</dbReference>
<keyword evidence="1" id="KW-0805">Transcription regulation</keyword>
<dbReference type="PANTHER" id="PTHR44688">
    <property type="entry name" value="DNA-BINDING TRANSCRIPTIONAL ACTIVATOR DEVR_DOSR"/>
    <property type="match status" value="1"/>
</dbReference>
<dbReference type="PATRIC" id="fig|1042209.11.peg.1937"/>
<dbReference type="InterPro" id="IPR036693">
    <property type="entry name" value="TF_LuxR_autoind-bd_dom_sf"/>
</dbReference>
<dbReference type="PRINTS" id="PR00038">
    <property type="entry name" value="HTHLUXR"/>
</dbReference>
<evidence type="ECO:0000259" key="4">
    <source>
        <dbReference type="PROSITE" id="PS50043"/>
    </source>
</evidence>
<name>A0A010S3F7_PSEFL</name>
<dbReference type="SMART" id="SM00421">
    <property type="entry name" value="HTH_LUXR"/>
    <property type="match status" value="1"/>
</dbReference>
<feature type="domain" description="HTH luxR-type" evidence="4">
    <location>
        <begin position="171"/>
        <end position="236"/>
    </location>
</feature>
<dbReference type="GO" id="GO:0008233">
    <property type="term" value="F:peptidase activity"/>
    <property type="evidence" value="ECO:0007669"/>
    <property type="project" value="UniProtKB-KW"/>
</dbReference>
<dbReference type="Proteomes" id="UP000022611">
    <property type="component" value="Unassembled WGS sequence"/>
</dbReference>
<comment type="caution">
    <text evidence="5">The sequence shown here is derived from an EMBL/GenBank/DDBJ whole genome shotgun (WGS) entry which is preliminary data.</text>
</comment>
<dbReference type="Gene3D" id="3.30.450.80">
    <property type="entry name" value="Transcription factor LuxR-like, autoinducer-binding domain"/>
    <property type="match status" value="1"/>
</dbReference>
<dbReference type="InterPro" id="IPR000792">
    <property type="entry name" value="Tscrpt_reg_LuxR_C"/>
</dbReference>
<dbReference type="AlphaFoldDB" id="A0A010S3F7"/>
<dbReference type="PROSITE" id="PS50043">
    <property type="entry name" value="HTH_LUXR_2"/>
    <property type="match status" value="1"/>
</dbReference>
<dbReference type="CDD" id="cd06170">
    <property type="entry name" value="LuxR_C_like"/>
    <property type="match status" value="1"/>
</dbReference>
<dbReference type="Gene3D" id="1.10.10.10">
    <property type="entry name" value="Winged helix-like DNA-binding domain superfamily/Winged helix DNA-binding domain"/>
    <property type="match status" value="1"/>
</dbReference>
<dbReference type="GO" id="GO:0006508">
    <property type="term" value="P:proteolysis"/>
    <property type="evidence" value="ECO:0007669"/>
    <property type="project" value="UniProtKB-KW"/>
</dbReference>
<keyword evidence="5" id="KW-0645">Protease</keyword>
<dbReference type="EMBL" id="AFOY02000008">
    <property type="protein sequence ID" value="EXF95244.1"/>
    <property type="molecule type" value="Genomic_DNA"/>
</dbReference>
<keyword evidence="2" id="KW-0238">DNA-binding</keyword>
<dbReference type="Pfam" id="PF03472">
    <property type="entry name" value="Autoind_bind"/>
    <property type="match status" value="1"/>
</dbReference>
<organism evidence="5 6">
    <name type="scientific">Pseudomonas fluorescens HK44</name>
    <dbReference type="NCBI Taxonomy" id="1042209"/>
    <lineage>
        <taxon>Bacteria</taxon>
        <taxon>Pseudomonadati</taxon>
        <taxon>Pseudomonadota</taxon>
        <taxon>Gammaproteobacteria</taxon>
        <taxon>Pseudomonadales</taxon>
        <taxon>Pseudomonadaceae</taxon>
        <taxon>Pseudomonas</taxon>
    </lineage>
</organism>
<dbReference type="PROSITE" id="PS00622">
    <property type="entry name" value="HTH_LUXR_1"/>
    <property type="match status" value="1"/>
</dbReference>
<dbReference type="HOGENOM" id="CLU_072786_7_0_6"/>
<protein>
    <submittedName>
        <fullName evidence="5">Zinc protease</fullName>
    </submittedName>
</protein>
<proteinExistence type="predicted"/>
<dbReference type="SUPFAM" id="SSF75516">
    <property type="entry name" value="Pheromone-binding domain of LuxR-like quorum-sensing transcription factors"/>
    <property type="match status" value="1"/>
</dbReference>
<evidence type="ECO:0000256" key="3">
    <source>
        <dbReference type="ARBA" id="ARBA00023163"/>
    </source>
</evidence>
<evidence type="ECO:0000256" key="2">
    <source>
        <dbReference type="ARBA" id="ARBA00023125"/>
    </source>
</evidence>
<dbReference type="InterPro" id="IPR016032">
    <property type="entry name" value="Sig_transdc_resp-reg_C-effctor"/>
</dbReference>
<evidence type="ECO:0000313" key="6">
    <source>
        <dbReference type="Proteomes" id="UP000022611"/>
    </source>
</evidence>
<dbReference type="SUPFAM" id="SSF46894">
    <property type="entry name" value="C-terminal effector domain of the bipartite response regulators"/>
    <property type="match status" value="1"/>
</dbReference>
<evidence type="ECO:0000256" key="1">
    <source>
        <dbReference type="ARBA" id="ARBA00023015"/>
    </source>
</evidence>
<dbReference type="Pfam" id="PF00196">
    <property type="entry name" value="GerE"/>
    <property type="match status" value="1"/>
</dbReference>
<reference evidence="5 6" key="1">
    <citation type="journal article" date="2011" name="J. Bacteriol.">
        <title>Draft genome sequence of the polycyclic aromatic hydrocarbon-degrading, genetically engineered bioluminescent bioreporter Pseudomonas fluorescens HK44.</title>
        <authorList>
            <person name="Chauhan A."/>
            <person name="Layton A.C."/>
            <person name="Williams D.E."/>
            <person name="Smartt A.E."/>
            <person name="Ripp S."/>
            <person name="Karpinets T.V."/>
            <person name="Brown S.D."/>
            <person name="Sayler G.S."/>
        </authorList>
    </citation>
    <scope>NUCLEOTIDE SEQUENCE [LARGE SCALE GENOMIC DNA]</scope>
    <source>
        <strain evidence="5 6">HK44</strain>
    </source>
</reference>
<dbReference type="InterPro" id="IPR005143">
    <property type="entry name" value="TF_LuxR_autoind-bd_dom"/>
</dbReference>
<evidence type="ECO:0000313" key="5">
    <source>
        <dbReference type="EMBL" id="EXF95244.1"/>
    </source>
</evidence>